<name>A0A0V1GQ89_TRIPS</name>
<gene>
    <name evidence="1" type="ORF">T4B_13369</name>
</gene>
<accession>A0A0V1GQ89</accession>
<comment type="caution">
    <text evidence="1">The sequence shown here is derived from an EMBL/GenBank/DDBJ whole genome shotgun (WGS) entry which is preliminary data.</text>
</comment>
<evidence type="ECO:0000313" key="1">
    <source>
        <dbReference type="EMBL" id="KRZ00368.1"/>
    </source>
</evidence>
<dbReference type="AlphaFoldDB" id="A0A0V1GQ89"/>
<evidence type="ECO:0000313" key="2">
    <source>
        <dbReference type="Proteomes" id="UP000054805"/>
    </source>
</evidence>
<protein>
    <submittedName>
        <fullName evidence="1">Uncharacterized protein</fullName>
    </submittedName>
</protein>
<keyword evidence="2" id="KW-1185">Reference proteome</keyword>
<organism evidence="1 2">
    <name type="scientific">Trichinella pseudospiralis</name>
    <name type="common">Parasitic roundworm</name>
    <dbReference type="NCBI Taxonomy" id="6337"/>
    <lineage>
        <taxon>Eukaryota</taxon>
        <taxon>Metazoa</taxon>
        <taxon>Ecdysozoa</taxon>
        <taxon>Nematoda</taxon>
        <taxon>Enoplea</taxon>
        <taxon>Dorylaimia</taxon>
        <taxon>Trichinellida</taxon>
        <taxon>Trichinellidae</taxon>
        <taxon>Trichinella</taxon>
    </lineage>
</organism>
<dbReference type="EMBL" id="JYDS01000853">
    <property type="protein sequence ID" value="KRZ00368.1"/>
    <property type="molecule type" value="Genomic_DNA"/>
</dbReference>
<reference evidence="1 2" key="1">
    <citation type="submission" date="2015-01" db="EMBL/GenBank/DDBJ databases">
        <title>Evolution of Trichinella species and genotypes.</title>
        <authorList>
            <person name="Korhonen P.K."/>
            <person name="Edoardo P."/>
            <person name="Giuseppe L.R."/>
            <person name="Gasser R.B."/>
        </authorList>
    </citation>
    <scope>NUCLEOTIDE SEQUENCE [LARGE SCALE GENOMIC DNA]</scope>
    <source>
        <strain evidence="1">ISS588</strain>
    </source>
</reference>
<dbReference type="Proteomes" id="UP000054805">
    <property type="component" value="Unassembled WGS sequence"/>
</dbReference>
<proteinExistence type="predicted"/>
<sequence length="83" mass="9340">MIDGSQQMMSSTLICLPPHHSDLWRVSSFLHWNQFHYNMRSVKLACAAVLLEIYSNEPCELNKLGIVSSALIVVTFTKGAFLV</sequence>